<feature type="region of interest" description="Disordered" evidence="1">
    <location>
        <begin position="328"/>
        <end position="371"/>
    </location>
</feature>
<feature type="region of interest" description="Disordered" evidence="1">
    <location>
        <begin position="420"/>
        <end position="443"/>
    </location>
</feature>
<sequence>MTGLPTAPSAAANAVAPHPGATTRVTTIADGPWRALRGAPPVLALDAYVPAADAKGKWTKREVRFDGRLLVCLDTTKHKAEFAMDAPVAVAAGGTVPDSALVLKRSSPLMATPEHAWEYWTAPAAHDEDSSDDTSLGDVLATPVHLVAKHFQVPLWTMPVSAMAGVRVLVPPSSSLPAAKRWRHPLTVAIDARYGRSQVLRPKSEADLHVLLYALQTAILAANAAKSTSVPTEADRARTHRRGSPSPPRPRPVATGHQRTGSSSRSQQPPPRPRIWHWATVHGSPPSDAPQPDPRFFPICERDYPTAALNARRQMPFRLAVSIPPPRMFQGASKPQPLKNKSVSKPKPAPVVPDPDPEPVAAAKPAGGSVRTTPVLAPVALTGTGSLPASTSNTPRPAAAARPRLHVPQLAVLPPSAVPLASPPHAATPPDAPAPEPVAQQMPPSLSLHLPPPLAVDDLDPSALYSQLMLLSPLLAEKRLSTLLLGKPPSPSFPAPSAPGSPAAPAQAGDLLALPLPPPIPASSDELAGSDLPPRTVSLVAMSPRPRVQRRTGSPIARPRPLLEAAAAAASGGRGVPSIATSVHELLREGSEVGADISVILQLWQALGMPGAAGTIGRTAAPAAEGDAAAAEDG</sequence>
<feature type="region of interest" description="Disordered" evidence="1">
    <location>
        <begin position="491"/>
        <end position="533"/>
    </location>
</feature>
<protein>
    <submittedName>
        <fullName evidence="2">Uncharacterized protein</fullName>
    </submittedName>
</protein>
<feature type="compositionally biased region" description="Pro residues" evidence="1">
    <location>
        <begin position="426"/>
        <end position="436"/>
    </location>
</feature>
<dbReference type="AlphaFoldDB" id="A0A0L0T727"/>
<keyword evidence="3" id="KW-1185">Reference proteome</keyword>
<dbReference type="Proteomes" id="UP000054350">
    <property type="component" value="Unassembled WGS sequence"/>
</dbReference>
<reference evidence="3" key="2">
    <citation type="submission" date="2009-11" db="EMBL/GenBank/DDBJ databases">
        <title>The Genome Sequence of Allomyces macrogynus strain ATCC 38327.</title>
        <authorList>
            <consortium name="The Broad Institute Genome Sequencing Platform"/>
            <person name="Russ C."/>
            <person name="Cuomo C."/>
            <person name="Shea T."/>
            <person name="Young S.K."/>
            <person name="Zeng Q."/>
            <person name="Koehrsen M."/>
            <person name="Haas B."/>
            <person name="Borodovsky M."/>
            <person name="Guigo R."/>
            <person name="Alvarado L."/>
            <person name="Berlin A."/>
            <person name="Borenstein D."/>
            <person name="Chen Z."/>
            <person name="Engels R."/>
            <person name="Freedman E."/>
            <person name="Gellesch M."/>
            <person name="Goldberg J."/>
            <person name="Griggs A."/>
            <person name="Gujja S."/>
            <person name="Heiman D."/>
            <person name="Hepburn T."/>
            <person name="Howarth C."/>
            <person name="Jen D."/>
            <person name="Larson L."/>
            <person name="Lewis B."/>
            <person name="Mehta T."/>
            <person name="Park D."/>
            <person name="Pearson M."/>
            <person name="Roberts A."/>
            <person name="Saif S."/>
            <person name="Shenoy N."/>
            <person name="Sisk P."/>
            <person name="Stolte C."/>
            <person name="Sykes S."/>
            <person name="Walk T."/>
            <person name="White J."/>
            <person name="Yandava C."/>
            <person name="Burger G."/>
            <person name="Gray M.W."/>
            <person name="Holland P.W.H."/>
            <person name="King N."/>
            <person name="Lang F.B.F."/>
            <person name="Roger A.J."/>
            <person name="Ruiz-Trillo I."/>
            <person name="Lander E."/>
            <person name="Nusbaum C."/>
        </authorList>
    </citation>
    <scope>NUCLEOTIDE SEQUENCE [LARGE SCALE GENOMIC DNA]</scope>
    <source>
        <strain evidence="3">ATCC 38327</strain>
    </source>
</reference>
<feature type="compositionally biased region" description="Low complexity" evidence="1">
    <location>
        <begin position="500"/>
        <end position="514"/>
    </location>
</feature>
<dbReference type="VEuPathDB" id="FungiDB:AMAG_15368"/>
<feature type="region of interest" description="Disordered" evidence="1">
    <location>
        <begin position="224"/>
        <end position="295"/>
    </location>
</feature>
<organism evidence="2 3">
    <name type="scientific">Allomyces macrogynus (strain ATCC 38327)</name>
    <name type="common">Allomyces javanicus var. macrogynus</name>
    <dbReference type="NCBI Taxonomy" id="578462"/>
    <lineage>
        <taxon>Eukaryota</taxon>
        <taxon>Fungi</taxon>
        <taxon>Fungi incertae sedis</taxon>
        <taxon>Blastocladiomycota</taxon>
        <taxon>Blastocladiomycetes</taxon>
        <taxon>Blastocladiales</taxon>
        <taxon>Blastocladiaceae</taxon>
        <taxon>Allomyces</taxon>
    </lineage>
</organism>
<dbReference type="OrthoDB" id="5600152at2759"/>
<dbReference type="EMBL" id="GG745367">
    <property type="protein sequence ID" value="KNE70608.1"/>
    <property type="molecule type" value="Genomic_DNA"/>
</dbReference>
<name>A0A0L0T727_ALLM3</name>
<evidence type="ECO:0000256" key="1">
    <source>
        <dbReference type="SAM" id="MobiDB-lite"/>
    </source>
</evidence>
<gene>
    <name evidence="2" type="ORF">AMAG_15368</name>
</gene>
<evidence type="ECO:0000313" key="2">
    <source>
        <dbReference type="EMBL" id="KNE70608.1"/>
    </source>
</evidence>
<evidence type="ECO:0000313" key="3">
    <source>
        <dbReference type="Proteomes" id="UP000054350"/>
    </source>
</evidence>
<reference evidence="2 3" key="1">
    <citation type="submission" date="2009-11" db="EMBL/GenBank/DDBJ databases">
        <title>Annotation of Allomyces macrogynus ATCC 38327.</title>
        <authorList>
            <consortium name="The Broad Institute Genome Sequencing Platform"/>
            <person name="Russ C."/>
            <person name="Cuomo C."/>
            <person name="Burger G."/>
            <person name="Gray M.W."/>
            <person name="Holland P.W.H."/>
            <person name="King N."/>
            <person name="Lang F.B.F."/>
            <person name="Roger A.J."/>
            <person name="Ruiz-Trillo I."/>
            <person name="Young S.K."/>
            <person name="Zeng Q."/>
            <person name="Gargeya S."/>
            <person name="Fitzgerald M."/>
            <person name="Haas B."/>
            <person name="Abouelleil A."/>
            <person name="Alvarado L."/>
            <person name="Arachchi H.M."/>
            <person name="Berlin A."/>
            <person name="Chapman S.B."/>
            <person name="Gearin G."/>
            <person name="Goldberg J."/>
            <person name="Griggs A."/>
            <person name="Gujja S."/>
            <person name="Hansen M."/>
            <person name="Heiman D."/>
            <person name="Howarth C."/>
            <person name="Larimer J."/>
            <person name="Lui A."/>
            <person name="MacDonald P.J.P."/>
            <person name="McCowen C."/>
            <person name="Montmayeur A."/>
            <person name="Murphy C."/>
            <person name="Neiman D."/>
            <person name="Pearson M."/>
            <person name="Priest M."/>
            <person name="Roberts A."/>
            <person name="Saif S."/>
            <person name="Shea T."/>
            <person name="Sisk P."/>
            <person name="Stolte C."/>
            <person name="Sykes S."/>
            <person name="Wortman J."/>
            <person name="Nusbaum C."/>
            <person name="Birren B."/>
        </authorList>
    </citation>
    <scope>NUCLEOTIDE SEQUENCE [LARGE SCALE GENOMIC DNA]</scope>
    <source>
        <strain evidence="2 3">ATCC 38327</strain>
    </source>
</reference>
<accession>A0A0L0T727</accession>
<proteinExistence type="predicted"/>